<organism evidence="1 2">
    <name type="scientific">Dreissena polymorpha</name>
    <name type="common">Zebra mussel</name>
    <name type="synonym">Mytilus polymorpha</name>
    <dbReference type="NCBI Taxonomy" id="45954"/>
    <lineage>
        <taxon>Eukaryota</taxon>
        <taxon>Metazoa</taxon>
        <taxon>Spiralia</taxon>
        <taxon>Lophotrochozoa</taxon>
        <taxon>Mollusca</taxon>
        <taxon>Bivalvia</taxon>
        <taxon>Autobranchia</taxon>
        <taxon>Heteroconchia</taxon>
        <taxon>Euheterodonta</taxon>
        <taxon>Imparidentia</taxon>
        <taxon>Neoheterodontei</taxon>
        <taxon>Myida</taxon>
        <taxon>Dreissenoidea</taxon>
        <taxon>Dreissenidae</taxon>
        <taxon>Dreissena</taxon>
    </lineage>
</organism>
<gene>
    <name evidence="1" type="ORF">DPMN_026825</name>
</gene>
<sequence length="106" mass="11974">MACVVFNGYGGGASTKDVTHKRRTKGIIGAEIKFDDKTPFKTKKMSVLSNVENKQRFIYLLCKHMEEKEICIVNAKIETAVKYALNVPTVVMQLLTKFGEDRMNTI</sequence>
<dbReference type="Proteomes" id="UP000828390">
    <property type="component" value="Unassembled WGS sequence"/>
</dbReference>
<dbReference type="EMBL" id="JAIWYP010000002">
    <property type="protein sequence ID" value="KAH3863825.1"/>
    <property type="molecule type" value="Genomic_DNA"/>
</dbReference>
<evidence type="ECO:0000313" key="1">
    <source>
        <dbReference type="EMBL" id="KAH3863825.1"/>
    </source>
</evidence>
<keyword evidence="2" id="KW-1185">Reference proteome</keyword>
<accession>A0A9D4LS07</accession>
<protein>
    <submittedName>
        <fullName evidence="1">Uncharacterized protein</fullName>
    </submittedName>
</protein>
<reference evidence="1" key="1">
    <citation type="journal article" date="2019" name="bioRxiv">
        <title>The Genome of the Zebra Mussel, Dreissena polymorpha: A Resource for Invasive Species Research.</title>
        <authorList>
            <person name="McCartney M.A."/>
            <person name="Auch B."/>
            <person name="Kono T."/>
            <person name="Mallez S."/>
            <person name="Zhang Y."/>
            <person name="Obille A."/>
            <person name="Becker A."/>
            <person name="Abrahante J.E."/>
            <person name="Garbe J."/>
            <person name="Badalamenti J.P."/>
            <person name="Herman A."/>
            <person name="Mangelson H."/>
            <person name="Liachko I."/>
            <person name="Sullivan S."/>
            <person name="Sone E.D."/>
            <person name="Koren S."/>
            <person name="Silverstein K.A.T."/>
            <person name="Beckman K.B."/>
            <person name="Gohl D.M."/>
        </authorList>
    </citation>
    <scope>NUCLEOTIDE SEQUENCE</scope>
    <source>
        <strain evidence="1">Duluth1</strain>
        <tissue evidence="1">Whole animal</tissue>
    </source>
</reference>
<evidence type="ECO:0000313" key="2">
    <source>
        <dbReference type="Proteomes" id="UP000828390"/>
    </source>
</evidence>
<name>A0A9D4LS07_DREPO</name>
<dbReference type="AlphaFoldDB" id="A0A9D4LS07"/>
<comment type="caution">
    <text evidence="1">The sequence shown here is derived from an EMBL/GenBank/DDBJ whole genome shotgun (WGS) entry which is preliminary data.</text>
</comment>
<reference evidence="1" key="2">
    <citation type="submission" date="2020-11" db="EMBL/GenBank/DDBJ databases">
        <authorList>
            <person name="McCartney M.A."/>
            <person name="Auch B."/>
            <person name="Kono T."/>
            <person name="Mallez S."/>
            <person name="Becker A."/>
            <person name="Gohl D.M."/>
            <person name="Silverstein K.A.T."/>
            <person name="Koren S."/>
            <person name="Bechman K.B."/>
            <person name="Herman A."/>
            <person name="Abrahante J.E."/>
            <person name="Garbe J."/>
        </authorList>
    </citation>
    <scope>NUCLEOTIDE SEQUENCE</scope>
    <source>
        <strain evidence="1">Duluth1</strain>
        <tissue evidence="1">Whole animal</tissue>
    </source>
</reference>
<proteinExistence type="predicted"/>